<name>A0A837NBF3_9GAMM</name>
<dbReference type="InterPro" id="IPR021552">
    <property type="entry name" value="ArsP_2"/>
</dbReference>
<dbReference type="Pfam" id="PF11449">
    <property type="entry name" value="ArsP_2"/>
    <property type="match status" value="1"/>
</dbReference>
<dbReference type="Proteomes" id="UP000053030">
    <property type="component" value="Unassembled WGS sequence"/>
</dbReference>
<feature type="transmembrane region" description="Helical" evidence="1">
    <location>
        <begin position="52"/>
        <end position="69"/>
    </location>
</feature>
<evidence type="ECO:0000256" key="1">
    <source>
        <dbReference type="SAM" id="Phobius"/>
    </source>
</evidence>
<accession>A0A837NBF3</accession>
<dbReference type="NCBIfam" id="NF037962">
    <property type="entry name" value="arsenic_eff"/>
    <property type="match status" value="1"/>
</dbReference>
<keyword evidence="3" id="KW-1185">Reference proteome</keyword>
<sequence>MDSKLKFNELMMECKEGQLKPNLRIILPILLAILLLVPVTRAVTLQVLSDAFLQVSVFVFASLALYYSLTRNLDKERLASYMQRHPLQEVAIAALLGALPGCGGAIIVVTQFTRGMTSFGAVVAVLTSTMGDAAFLLLAQKPADALLIVAISLVVGAISGYIVNLFHKGKTDWLLSKGATESKESLCGPEPSRTRKTVLRWSVRFWKVIFIPALIGAVAVALQLELNEPLNLPPNTVETIAATATFLILVLWAFTSDLTGYSSITSEEPTTHHEGWLNKSVLDTQFVTGWVVLAFLAFEIPVQLFGIDVAGMFNSWGPMVVLMAVVIGFLPGCGPQILVTSLYINGSIPFSAQLGNAISNDGDALFPAIALAPKAAMLATVYSAIPAFIVAYGYYFLFE</sequence>
<dbReference type="RefSeq" id="WP_053952429.1">
    <property type="nucleotide sequence ID" value="NZ_FNCB01000001.1"/>
</dbReference>
<evidence type="ECO:0008006" key="4">
    <source>
        <dbReference type="Google" id="ProtNLM"/>
    </source>
</evidence>
<protein>
    <recommendedName>
        <fullName evidence="4">10TM heavy-metal exporter</fullName>
    </recommendedName>
</protein>
<proteinExistence type="predicted"/>
<keyword evidence="1" id="KW-1133">Transmembrane helix</keyword>
<feature type="transmembrane region" description="Helical" evidence="1">
    <location>
        <begin position="145"/>
        <end position="166"/>
    </location>
</feature>
<feature type="transmembrane region" description="Helical" evidence="1">
    <location>
        <begin position="286"/>
        <end position="307"/>
    </location>
</feature>
<gene>
    <name evidence="2" type="ORF">AFK76_00900</name>
</gene>
<dbReference type="EMBL" id="LHSG01000001">
    <property type="protein sequence ID" value="KPD24952.1"/>
    <property type="molecule type" value="Genomic_DNA"/>
</dbReference>
<feature type="transmembrane region" description="Helical" evidence="1">
    <location>
        <begin position="118"/>
        <end position="138"/>
    </location>
</feature>
<feature type="transmembrane region" description="Helical" evidence="1">
    <location>
        <begin position="236"/>
        <end position="254"/>
    </location>
</feature>
<evidence type="ECO:0000313" key="2">
    <source>
        <dbReference type="EMBL" id="KPD24952.1"/>
    </source>
</evidence>
<keyword evidence="1" id="KW-0472">Membrane</keyword>
<dbReference type="AlphaFoldDB" id="A0A837NBF3"/>
<feature type="transmembrane region" description="Helical" evidence="1">
    <location>
        <begin position="205"/>
        <end position="224"/>
    </location>
</feature>
<feature type="transmembrane region" description="Helical" evidence="1">
    <location>
        <begin position="375"/>
        <end position="397"/>
    </location>
</feature>
<feature type="transmembrane region" description="Helical" evidence="1">
    <location>
        <begin position="319"/>
        <end position="344"/>
    </location>
</feature>
<organism evidence="2 3">
    <name type="scientific">Idiomarina zobellii</name>
    <dbReference type="NCBI Taxonomy" id="86103"/>
    <lineage>
        <taxon>Bacteria</taxon>
        <taxon>Pseudomonadati</taxon>
        <taxon>Pseudomonadota</taxon>
        <taxon>Gammaproteobacteria</taxon>
        <taxon>Alteromonadales</taxon>
        <taxon>Idiomarinaceae</taxon>
        <taxon>Idiomarina</taxon>
    </lineage>
</organism>
<feature type="transmembrane region" description="Helical" evidence="1">
    <location>
        <begin position="90"/>
        <end position="112"/>
    </location>
</feature>
<evidence type="ECO:0000313" key="3">
    <source>
        <dbReference type="Proteomes" id="UP000053030"/>
    </source>
</evidence>
<reference evidence="2 3" key="1">
    <citation type="submission" date="2015-08" db="EMBL/GenBank/DDBJ databases">
        <title>Genome sequencing and assembly of the deep-sea bacterium Idiomarina zobellii.</title>
        <authorList>
            <person name="Mithoefer S.D."/>
            <person name="Rheaume B.A."/>
            <person name="MacLea K.S."/>
        </authorList>
    </citation>
    <scope>NUCLEOTIDE SEQUENCE [LARGE SCALE GENOMIC DNA]</scope>
    <source>
        <strain evidence="2 3">KMM 231</strain>
    </source>
</reference>
<keyword evidence="1" id="KW-0812">Transmembrane</keyword>
<comment type="caution">
    <text evidence="2">The sequence shown here is derived from an EMBL/GenBank/DDBJ whole genome shotgun (WGS) entry which is preliminary data.</text>
</comment>